<dbReference type="EMBL" id="CYZV01000021">
    <property type="protein sequence ID" value="CUO34972.1"/>
    <property type="molecule type" value="Genomic_DNA"/>
</dbReference>
<dbReference type="CDD" id="cd09294">
    <property type="entry name" value="SmpB"/>
    <property type="match status" value="1"/>
</dbReference>
<dbReference type="GO" id="GO:0005829">
    <property type="term" value="C:cytosol"/>
    <property type="evidence" value="ECO:0007669"/>
    <property type="project" value="TreeGrafter"/>
</dbReference>
<dbReference type="NCBIfam" id="TIGR00086">
    <property type="entry name" value="smpB"/>
    <property type="match status" value="1"/>
</dbReference>
<dbReference type="SUPFAM" id="SSF74982">
    <property type="entry name" value="Small protein B (SmpB)"/>
    <property type="match status" value="1"/>
</dbReference>
<dbReference type="InterPro" id="IPR020081">
    <property type="entry name" value="SsrA-bd_prot_CS"/>
</dbReference>
<protein>
    <recommendedName>
        <fullName evidence="3">SsrA-binding protein</fullName>
    </recommendedName>
    <alternativeName>
        <fullName evidence="3">Small protein B</fullName>
    </alternativeName>
</protein>
<keyword evidence="1 3" id="KW-0963">Cytoplasm</keyword>
<keyword evidence="2 3" id="KW-0694">RNA-binding</keyword>
<organism evidence="4 5">
    <name type="scientific">Clostridium disporicum</name>
    <dbReference type="NCBI Taxonomy" id="84024"/>
    <lineage>
        <taxon>Bacteria</taxon>
        <taxon>Bacillati</taxon>
        <taxon>Bacillota</taxon>
        <taxon>Clostridia</taxon>
        <taxon>Eubacteriales</taxon>
        <taxon>Clostridiaceae</taxon>
        <taxon>Clostridium</taxon>
    </lineage>
</organism>
<name>A0A174GFV8_9CLOT</name>
<evidence type="ECO:0000256" key="2">
    <source>
        <dbReference type="ARBA" id="ARBA00022884"/>
    </source>
</evidence>
<gene>
    <name evidence="3 4" type="primary">smpB</name>
    <name evidence="4" type="ORF">ERS852470_02090</name>
</gene>
<dbReference type="HAMAP" id="MF_00023">
    <property type="entry name" value="SmpB"/>
    <property type="match status" value="1"/>
</dbReference>
<dbReference type="STRING" id="84024.ERS852471_00913"/>
<comment type="function">
    <text evidence="3">Required for rescue of stalled ribosomes mediated by trans-translation. Binds to transfer-messenger RNA (tmRNA), required for stable association of tmRNA with ribosomes. tmRNA and SmpB together mimic tRNA shape, replacing the anticodon stem-loop with SmpB. tmRNA is encoded by the ssrA gene; the 2 termini fold to resemble tRNA(Ala) and it encodes a 'tag peptide', a short internal open reading frame. During trans-translation Ala-aminoacylated tmRNA acts like a tRNA, entering the A-site of stalled ribosomes, displacing the stalled mRNA. The ribosome then switches to translate the ORF on the tmRNA; the nascent peptide is terminated with the 'tag peptide' encoded by the tmRNA and targeted for degradation. The ribosome is freed to recommence translation, which seems to be the essential function of trans-translation.</text>
</comment>
<dbReference type="PANTHER" id="PTHR30308:SF2">
    <property type="entry name" value="SSRA-BINDING PROTEIN"/>
    <property type="match status" value="1"/>
</dbReference>
<dbReference type="GO" id="GO:0003723">
    <property type="term" value="F:RNA binding"/>
    <property type="evidence" value="ECO:0007669"/>
    <property type="project" value="UniProtKB-UniRule"/>
</dbReference>
<dbReference type="InterPro" id="IPR023620">
    <property type="entry name" value="SmpB"/>
</dbReference>
<dbReference type="Pfam" id="PF01668">
    <property type="entry name" value="SmpB"/>
    <property type="match status" value="1"/>
</dbReference>
<sequence length="175" mass="20090">MVVLDIIKKKRVSKKWVRRLARVKNSNSLAENRKARHDYFVEETIEAGIELVGTEVKSIRGGKCNLKDCYADVRNGEVFILNMHISPYEQGNIFNVDPLRARKLLLHKEQIGRLAGLVSRDGYTLVPLSLYLKNGRVKVALGICKGKKNYDKRDSMLEKAAKRDIERQMKASNRY</sequence>
<dbReference type="AlphaFoldDB" id="A0A174GFV8"/>
<dbReference type="Proteomes" id="UP000095558">
    <property type="component" value="Unassembled WGS sequence"/>
</dbReference>
<evidence type="ECO:0000256" key="1">
    <source>
        <dbReference type="ARBA" id="ARBA00022490"/>
    </source>
</evidence>
<dbReference type="PANTHER" id="PTHR30308">
    <property type="entry name" value="TMRNA-BINDING COMPONENT OF TRANS-TRANSLATION TAGGING COMPLEX"/>
    <property type="match status" value="1"/>
</dbReference>
<dbReference type="Gene3D" id="2.40.280.10">
    <property type="match status" value="1"/>
</dbReference>
<reference evidence="4 5" key="1">
    <citation type="submission" date="2015-09" db="EMBL/GenBank/DDBJ databases">
        <authorList>
            <consortium name="Pathogen Informatics"/>
        </authorList>
    </citation>
    <scope>NUCLEOTIDE SEQUENCE [LARGE SCALE GENOMIC DNA]</scope>
    <source>
        <strain evidence="4 5">2789STDY5834855</strain>
    </source>
</reference>
<dbReference type="NCBIfam" id="NF003843">
    <property type="entry name" value="PRK05422.1"/>
    <property type="match status" value="1"/>
</dbReference>
<evidence type="ECO:0000313" key="5">
    <source>
        <dbReference type="Proteomes" id="UP000095558"/>
    </source>
</evidence>
<dbReference type="InterPro" id="IPR000037">
    <property type="entry name" value="SsrA-bd_prot"/>
</dbReference>
<comment type="subcellular location">
    <subcellularLocation>
        <location evidence="3">Cytoplasm</location>
    </subcellularLocation>
    <text evidence="3">The tmRNA-SmpB complex associates with stalled 70S ribosomes.</text>
</comment>
<dbReference type="GO" id="GO:0070930">
    <property type="term" value="P:trans-translation-dependent protein tagging"/>
    <property type="evidence" value="ECO:0007669"/>
    <property type="project" value="TreeGrafter"/>
</dbReference>
<dbReference type="PROSITE" id="PS01317">
    <property type="entry name" value="SSRP"/>
    <property type="match status" value="1"/>
</dbReference>
<comment type="similarity">
    <text evidence="3">Belongs to the SmpB family.</text>
</comment>
<evidence type="ECO:0000313" key="4">
    <source>
        <dbReference type="EMBL" id="CUO34972.1"/>
    </source>
</evidence>
<dbReference type="GO" id="GO:0070929">
    <property type="term" value="P:trans-translation"/>
    <property type="evidence" value="ECO:0007669"/>
    <property type="project" value="UniProtKB-UniRule"/>
</dbReference>
<evidence type="ECO:0000256" key="3">
    <source>
        <dbReference type="HAMAP-Rule" id="MF_00023"/>
    </source>
</evidence>
<accession>A0A174GFV8</accession>
<proteinExistence type="inferred from homology"/>